<dbReference type="AlphaFoldDB" id="A0A919BNK9"/>
<name>A0A919BNK9_9GAMM</name>
<keyword evidence="2" id="KW-0804">Transcription</keyword>
<evidence type="ECO:0000256" key="1">
    <source>
        <dbReference type="ARBA" id="ARBA00023015"/>
    </source>
</evidence>
<dbReference type="SUPFAM" id="SSF100950">
    <property type="entry name" value="NagB/RpiA/CoA transferase-like"/>
    <property type="match status" value="1"/>
</dbReference>
<reference evidence="4" key="2">
    <citation type="submission" date="2020-09" db="EMBL/GenBank/DDBJ databases">
        <authorList>
            <person name="Sun Q."/>
            <person name="Kim S."/>
        </authorList>
    </citation>
    <scope>NUCLEOTIDE SEQUENCE</scope>
    <source>
        <strain evidence="4">KCTC 42731</strain>
    </source>
</reference>
<accession>A0A919BNK9</accession>
<dbReference type="InterPro" id="IPR050313">
    <property type="entry name" value="Carb_Metab_HTH_regulators"/>
</dbReference>
<dbReference type="SUPFAM" id="SSF46785">
    <property type="entry name" value="Winged helix' DNA-binding domain"/>
    <property type="match status" value="1"/>
</dbReference>
<dbReference type="PANTHER" id="PTHR30363:SF44">
    <property type="entry name" value="AGA OPERON TRANSCRIPTIONAL REPRESSOR-RELATED"/>
    <property type="match status" value="1"/>
</dbReference>
<evidence type="ECO:0000313" key="5">
    <source>
        <dbReference type="Proteomes" id="UP000623842"/>
    </source>
</evidence>
<proteinExistence type="predicted"/>
<dbReference type="SMART" id="SM00420">
    <property type="entry name" value="HTH_DEOR"/>
    <property type="match status" value="1"/>
</dbReference>
<reference evidence="4" key="1">
    <citation type="journal article" date="2014" name="Int. J. Syst. Evol. Microbiol.">
        <title>Complete genome sequence of Corynebacterium casei LMG S-19264T (=DSM 44701T), isolated from a smear-ripened cheese.</title>
        <authorList>
            <consortium name="US DOE Joint Genome Institute (JGI-PGF)"/>
            <person name="Walter F."/>
            <person name="Albersmeier A."/>
            <person name="Kalinowski J."/>
            <person name="Ruckert C."/>
        </authorList>
    </citation>
    <scope>NUCLEOTIDE SEQUENCE</scope>
    <source>
        <strain evidence="4">KCTC 42731</strain>
    </source>
</reference>
<dbReference type="RefSeq" id="WP_189772620.1">
    <property type="nucleotide sequence ID" value="NZ_BNCK01000008.1"/>
</dbReference>
<keyword evidence="1" id="KW-0805">Transcription regulation</keyword>
<dbReference type="InterPro" id="IPR036388">
    <property type="entry name" value="WH-like_DNA-bd_sf"/>
</dbReference>
<dbReference type="Proteomes" id="UP000623842">
    <property type="component" value="Unassembled WGS sequence"/>
</dbReference>
<dbReference type="Pfam" id="PF08220">
    <property type="entry name" value="HTH_DeoR"/>
    <property type="match status" value="1"/>
</dbReference>
<dbReference type="GO" id="GO:0003700">
    <property type="term" value="F:DNA-binding transcription factor activity"/>
    <property type="evidence" value="ECO:0007669"/>
    <property type="project" value="InterPro"/>
</dbReference>
<dbReference type="InterPro" id="IPR047779">
    <property type="entry name" value="AgaR-like"/>
</dbReference>
<dbReference type="InterPro" id="IPR036390">
    <property type="entry name" value="WH_DNA-bd_sf"/>
</dbReference>
<dbReference type="PROSITE" id="PS51000">
    <property type="entry name" value="HTH_DEOR_2"/>
    <property type="match status" value="1"/>
</dbReference>
<comment type="caution">
    <text evidence="4">The sequence shown here is derived from an EMBL/GenBank/DDBJ whole genome shotgun (WGS) entry which is preliminary data.</text>
</comment>
<dbReference type="InterPro" id="IPR001034">
    <property type="entry name" value="DeoR_HTH"/>
</dbReference>
<dbReference type="Gene3D" id="3.40.50.1360">
    <property type="match status" value="1"/>
</dbReference>
<evidence type="ECO:0000256" key="2">
    <source>
        <dbReference type="ARBA" id="ARBA00023163"/>
    </source>
</evidence>
<sequence length="256" mass="28221">MLSTIERRHEIVMMTEQLGSVSVKALAEKFEISTVTIRHDLNELNKLGLIVRSRGGAVASNRLTKELSIKEKHKKNHKIKKLIGRAVADLIQDGDSVIIDSGTTTEEVAQSLSGKKGITILTNGLNIANELAANDECELIISGGFLRRKSMSFYGTQAEEKLKYYNFNKVVLGVDGIDLHRGISTHYEPEANFNRAMCGAAEQVIVATDSSKFGRRSLHTIINFEDIDVLVTDSGIPQEVVNELDALNVMLIIVDK</sequence>
<feature type="domain" description="HTH deoR-type" evidence="3">
    <location>
        <begin position="4"/>
        <end position="59"/>
    </location>
</feature>
<organism evidence="4 5">
    <name type="scientific">Thalassotalea marina</name>
    <dbReference type="NCBI Taxonomy" id="1673741"/>
    <lineage>
        <taxon>Bacteria</taxon>
        <taxon>Pseudomonadati</taxon>
        <taxon>Pseudomonadota</taxon>
        <taxon>Gammaproteobacteria</taxon>
        <taxon>Alteromonadales</taxon>
        <taxon>Colwelliaceae</taxon>
        <taxon>Thalassotalea</taxon>
    </lineage>
</organism>
<dbReference type="InterPro" id="IPR014036">
    <property type="entry name" value="DeoR-like_C"/>
</dbReference>
<dbReference type="Gene3D" id="1.10.10.10">
    <property type="entry name" value="Winged helix-like DNA-binding domain superfamily/Winged helix DNA-binding domain"/>
    <property type="match status" value="1"/>
</dbReference>
<dbReference type="PRINTS" id="PR00037">
    <property type="entry name" value="HTHLACR"/>
</dbReference>
<protein>
    <submittedName>
        <fullName evidence="4">DeoR family transcriptional regulator</fullName>
    </submittedName>
</protein>
<evidence type="ECO:0000259" key="3">
    <source>
        <dbReference type="PROSITE" id="PS51000"/>
    </source>
</evidence>
<dbReference type="PANTHER" id="PTHR30363">
    <property type="entry name" value="HTH-TYPE TRANSCRIPTIONAL REGULATOR SRLR-RELATED"/>
    <property type="match status" value="1"/>
</dbReference>
<dbReference type="NCBIfam" id="NF040755">
    <property type="entry name" value="AgaR"/>
    <property type="match status" value="1"/>
</dbReference>
<dbReference type="EMBL" id="BNCK01000008">
    <property type="protein sequence ID" value="GHG00814.1"/>
    <property type="molecule type" value="Genomic_DNA"/>
</dbReference>
<keyword evidence="5" id="KW-1185">Reference proteome</keyword>
<dbReference type="SMART" id="SM01134">
    <property type="entry name" value="DeoRC"/>
    <property type="match status" value="1"/>
</dbReference>
<gene>
    <name evidence="4" type="ORF">GCM10017161_31640</name>
</gene>
<dbReference type="InterPro" id="IPR037171">
    <property type="entry name" value="NagB/RpiA_transferase-like"/>
</dbReference>
<dbReference type="Pfam" id="PF00455">
    <property type="entry name" value="DeoRC"/>
    <property type="match status" value="1"/>
</dbReference>
<evidence type="ECO:0000313" key="4">
    <source>
        <dbReference type="EMBL" id="GHG00814.1"/>
    </source>
</evidence>